<feature type="non-terminal residue" evidence="2">
    <location>
        <position position="104"/>
    </location>
</feature>
<dbReference type="AlphaFoldDB" id="A0A9N9CQL1"/>
<proteinExistence type="predicted"/>
<organism evidence="2 3">
    <name type="scientific">Diversispora eburnea</name>
    <dbReference type="NCBI Taxonomy" id="1213867"/>
    <lineage>
        <taxon>Eukaryota</taxon>
        <taxon>Fungi</taxon>
        <taxon>Fungi incertae sedis</taxon>
        <taxon>Mucoromycota</taxon>
        <taxon>Glomeromycotina</taxon>
        <taxon>Glomeromycetes</taxon>
        <taxon>Diversisporales</taxon>
        <taxon>Diversisporaceae</taxon>
        <taxon>Diversispora</taxon>
    </lineage>
</organism>
<evidence type="ECO:0000313" key="3">
    <source>
        <dbReference type="Proteomes" id="UP000789706"/>
    </source>
</evidence>
<protein>
    <submittedName>
        <fullName evidence="2">6361_t:CDS:1</fullName>
    </submittedName>
</protein>
<sequence>MVIQKNSSVKSLIKVYLAQLKTVAIVNLDASSEEESRSDLENEFFSFGISDLDNKNTALELFKELTAQISKFFIPGNQQETNSSILSQNKQSNKNQENILENIS</sequence>
<feature type="region of interest" description="Disordered" evidence="1">
    <location>
        <begin position="83"/>
        <end position="104"/>
    </location>
</feature>
<comment type="caution">
    <text evidence="2">The sequence shown here is derived from an EMBL/GenBank/DDBJ whole genome shotgun (WGS) entry which is preliminary data.</text>
</comment>
<name>A0A9N9CQL1_9GLOM</name>
<gene>
    <name evidence="2" type="ORF">DEBURN_LOCUS9956</name>
</gene>
<dbReference type="EMBL" id="CAJVPK010002320">
    <property type="protein sequence ID" value="CAG8610583.1"/>
    <property type="molecule type" value="Genomic_DNA"/>
</dbReference>
<reference evidence="2" key="1">
    <citation type="submission" date="2021-06" db="EMBL/GenBank/DDBJ databases">
        <authorList>
            <person name="Kallberg Y."/>
            <person name="Tangrot J."/>
            <person name="Rosling A."/>
        </authorList>
    </citation>
    <scope>NUCLEOTIDE SEQUENCE</scope>
    <source>
        <strain evidence="2">AZ414A</strain>
    </source>
</reference>
<keyword evidence="3" id="KW-1185">Reference proteome</keyword>
<accession>A0A9N9CQL1</accession>
<evidence type="ECO:0000256" key="1">
    <source>
        <dbReference type="SAM" id="MobiDB-lite"/>
    </source>
</evidence>
<dbReference type="Proteomes" id="UP000789706">
    <property type="component" value="Unassembled WGS sequence"/>
</dbReference>
<evidence type="ECO:0000313" key="2">
    <source>
        <dbReference type="EMBL" id="CAG8610583.1"/>
    </source>
</evidence>